<dbReference type="EMBL" id="UYSG01001820">
    <property type="protein sequence ID" value="VDL51709.1"/>
    <property type="molecule type" value="Genomic_DNA"/>
</dbReference>
<feature type="region of interest" description="Disordered" evidence="1">
    <location>
        <begin position="62"/>
        <end position="86"/>
    </location>
</feature>
<evidence type="ECO:0000313" key="3">
    <source>
        <dbReference type="EMBL" id="VDL51709.1"/>
    </source>
</evidence>
<keyword evidence="2" id="KW-1133">Transmembrane helix</keyword>
<reference evidence="5" key="1">
    <citation type="submission" date="2017-02" db="UniProtKB">
        <authorList>
            <consortium name="WormBaseParasite"/>
        </authorList>
    </citation>
    <scope>IDENTIFICATION</scope>
</reference>
<evidence type="ECO:0000313" key="4">
    <source>
        <dbReference type="Proteomes" id="UP000274504"/>
    </source>
</evidence>
<accession>A0A0R3SI18</accession>
<dbReference type="WBParaSite" id="HDID_0000458301-mRNA-1">
    <property type="protein sequence ID" value="HDID_0000458301-mRNA-1"/>
    <property type="gene ID" value="HDID_0000458301"/>
</dbReference>
<evidence type="ECO:0000256" key="1">
    <source>
        <dbReference type="SAM" id="MobiDB-lite"/>
    </source>
</evidence>
<reference evidence="3 4" key="2">
    <citation type="submission" date="2018-11" db="EMBL/GenBank/DDBJ databases">
        <authorList>
            <consortium name="Pathogen Informatics"/>
        </authorList>
    </citation>
    <scope>NUCLEOTIDE SEQUENCE [LARGE SCALE GENOMIC DNA]</scope>
</reference>
<organism evidence="5">
    <name type="scientific">Hymenolepis diminuta</name>
    <name type="common">Rat tapeworm</name>
    <dbReference type="NCBI Taxonomy" id="6216"/>
    <lineage>
        <taxon>Eukaryota</taxon>
        <taxon>Metazoa</taxon>
        <taxon>Spiralia</taxon>
        <taxon>Lophotrochozoa</taxon>
        <taxon>Platyhelminthes</taxon>
        <taxon>Cestoda</taxon>
        <taxon>Eucestoda</taxon>
        <taxon>Cyclophyllidea</taxon>
        <taxon>Hymenolepididae</taxon>
        <taxon>Hymenolepis</taxon>
    </lineage>
</organism>
<dbReference type="Proteomes" id="UP000274504">
    <property type="component" value="Unassembled WGS sequence"/>
</dbReference>
<keyword evidence="2" id="KW-0812">Transmembrane</keyword>
<sequence length="86" mass="9219">MAVGSNVNANSAPTGRWALLNALVLVFLAFLSLCYLIETLVRFSVHREGERMVVTTHGVFRSSSTGGAAFQRAPTTEPTTDGYGMP</sequence>
<evidence type="ECO:0000256" key="2">
    <source>
        <dbReference type="SAM" id="Phobius"/>
    </source>
</evidence>
<evidence type="ECO:0000313" key="5">
    <source>
        <dbReference type="WBParaSite" id="HDID_0000458301-mRNA-1"/>
    </source>
</evidence>
<feature type="transmembrane region" description="Helical" evidence="2">
    <location>
        <begin position="17"/>
        <end position="37"/>
    </location>
</feature>
<keyword evidence="2" id="KW-0472">Membrane</keyword>
<dbReference type="AlphaFoldDB" id="A0A0R3SI18"/>
<dbReference type="STRING" id="6216.A0A0R3SI18"/>
<name>A0A0R3SI18_HYMDI</name>
<proteinExistence type="predicted"/>
<protein>
    <submittedName>
        <fullName evidence="5">Movement protein</fullName>
    </submittedName>
</protein>
<dbReference type="OrthoDB" id="6266130at2759"/>
<gene>
    <name evidence="3" type="ORF">HDID_LOCUS4581</name>
</gene>